<dbReference type="Gene3D" id="3.40.50.450">
    <property type="match status" value="1"/>
</dbReference>
<evidence type="ECO:0000256" key="1">
    <source>
        <dbReference type="ARBA" id="ARBA00006525"/>
    </source>
</evidence>
<dbReference type="NCBIfam" id="TIGR00732">
    <property type="entry name" value="dprA"/>
    <property type="match status" value="1"/>
</dbReference>
<dbReference type="RefSeq" id="WP_272746585.1">
    <property type="nucleotide sequence ID" value="NZ_JAQQKX010000001.1"/>
</dbReference>
<feature type="domain" description="DprA winged helix" evidence="3">
    <location>
        <begin position="325"/>
        <end position="373"/>
    </location>
</feature>
<dbReference type="PANTHER" id="PTHR43022">
    <property type="entry name" value="PROTEIN SMF"/>
    <property type="match status" value="1"/>
</dbReference>
<evidence type="ECO:0000313" key="5">
    <source>
        <dbReference type="Proteomes" id="UP001214854"/>
    </source>
</evidence>
<dbReference type="Gene3D" id="1.10.10.10">
    <property type="entry name" value="Winged helix-like DNA-binding domain superfamily/Winged helix DNA-binding domain"/>
    <property type="match status" value="1"/>
</dbReference>
<proteinExistence type="inferred from homology"/>
<protein>
    <submittedName>
        <fullName evidence="4">DNA-processing protein DprA</fullName>
    </submittedName>
</protein>
<reference evidence="4 5" key="1">
    <citation type="submission" date="2023-01" db="EMBL/GenBank/DDBJ databases">
        <title>Novel species of the genus Asticcacaulis isolated from rivers.</title>
        <authorList>
            <person name="Lu H."/>
        </authorList>
    </citation>
    <scope>NUCLEOTIDE SEQUENCE [LARGE SCALE GENOMIC DNA]</scope>
    <source>
        <strain evidence="4 5">BYS171W</strain>
    </source>
</reference>
<dbReference type="InterPro" id="IPR003488">
    <property type="entry name" value="DprA"/>
</dbReference>
<dbReference type="InterPro" id="IPR041614">
    <property type="entry name" value="DprA_WH"/>
</dbReference>
<dbReference type="Proteomes" id="UP001214854">
    <property type="component" value="Unassembled WGS sequence"/>
</dbReference>
<organism evidence="4 5">
    <name type="scientific">Asticcacaulis aquaticus</name>
    <dbReference type="NCBI Taxonomy" id="2984212"/>
    <lineage>
        <taxon>Bacteria</taxon>
        <taxon>Pseudomonadati</taxon>
        <taxon>Pseudomonadota</taxon>
        <taxon>Alphaproteobacteria</taxon>
        <taxon>Caulobacterales</taxon>
        <taxon>Caulobacteraceae</taxon>
        <taxon>Asticcacaulis</taxon>
    </lineage>
</organism>
<dbReference type="InterPro" id="IPR036388">
    <property type="entry name" value="WH-like_DNA-bd_sf"/>
</dbReference>
<evidence type="ECO:0000259" key="3">
    <source>
        <dbReference type="Pfam" id="PF17782"/>
    </source>
</evidence>
<dbReference type="PANTHER" id="PTHR43022:SF1">
    <property type="entry name" value="PROTEIN SMF"/>
    <property type="match status" value="1"/>
</dbReference>
<comment type="similarity">
    <text evidence="1">Belongs to the DprA/Smf family.</text>
</comment>
<accession>A0ABT5HPT9</accession>
<name>A0ABT5HPT9_9CAUL</name>
<feature type="domain" description="Smf/DprA SLOG" evidence="2">
    <location>
        <begin position="89"/>
        <end position="295"/>
    </location>
</feature>
<dbReference type="Pfam" id="PF02481">
    <property type="entry name" value="DNA_processg_A"/>
    <property type="match status" value="1"/>
</dbReference>
<dbReference type="Pfam" id="PF17782">
    <property type="entry name" value="WHD_DprA"/>
    <property type="match status" value="1"/>
</dbReference>
<dbReference type="Pfam" id="PF21102">
    <property type="entry name" value="DprA_N"/>
    <property type="match status" value="1"/>
</dbReference>
<evidence type="ECO:0000259" key="2">
    <source>
        <dbReference type="Pfam" id="PF02481"/>
    </source>
</evidence>
<dbReference type="EMBL" id="JAQQKX010000001">
    <property type="protein sequence ID" value="MDC7682077.1"/>
    <property type="molecule type" value="Genomic_DNA"/>
</dbReference>
<sequence>MLDGGEEEQFGRIPPCTDEAERFARLQLARTHRIGPVNFHQLILRFGSAIKAIEALPVIAKRAGGALQPASRDAVEAEIARGTTAGARLIVLGDPAYPKLLAEIAAAPPILWVMGEQKAFPTRAIAIVGARNASAAGSRIAHTLAKDLGEAGFFVVSGLARGIDTQAHAGSLKTGTAAVLGGGVDDIYPPDNADLYQSIKAYGALVSESPVGYRARAGDFPRRNRLISGMTMGTIVVEAELRSGSLITSRLANEQGREVFAVPGSPLDPRCRGPNDLIRQGATLCETAEDVIRTLDGQMSLFEPAATPVPLHAVTPLHDMDLDKAVDSVRDRLLGLISHVPAPREDLLRLANAPVHIGFAALGELEIAGLIVTTNEGQYVRA</sequence>
<gene>
    <name evidence="4" type="primary">dprA</name>
    <name evidence="4" type="ORF">PQU92_02250</name>
</gene>
<dbReference type="SUPFAM" id="SSF102405">
    <property type="entry name" value="MCP/YpsA-like"/>
    <property type="match status" value="1"/>
</dbReference>
<dbReference type="InterPro" id="IPR057666">
    <property type="entry name" value="DrpA_SLOG"/>
</dbReference>
<evidence type="ECO:0000313" key="4">
    <source>
        <dbReference type="EMBL" id="MDC7682077.1"/>
    </source>
</evidence>
<keyword evidence="5" id="KW-1185">Reference proteome</keyword>
<comment type="caution">
    <text evidence="4">The sequence shown here is derived from an EMBL/GenBank/DDBJ whole genome shotgun (WGS) entry which is preliminary data.</text>
</comment>